<evidence type="ECO:0000259" key="1">
    <source>
        <dbReference type="Pfam" id="PF09084"/>
    </source>
</evidence>
<dbReference type="InterPro" id="IPR015168">
    <property type="entry name" value="SsuA/THI5"/>
</dbReference>
<dbReference type="SUPFAM" id="SSF53850">
    <property type="entry name" value="Periplasmic binding protein-like II"/>
    <property type="match status" value="1"/>
</dbReference>
<sequence length="354" mass="37947">MTQHLREKIGGRSRSLKLTLAVTTMLAAAMLLQACGSSGDKGEAAPAKTSKEAAAGEAKSAVPAVLNYGFIGSNKLNLPSGAEGWGLYKGIIQAELKQYGITEIKATGFPNGPDQTESLISGRLDLGSLGDTPAIIAYGSGAKTRLITQASTHTVGYLIGQKGGIKQLQELKGQTIAIQKGSFMHRYVVGLLKAADITDYKLVHMLIPDAEAALARGDVAAITDTGARALKLIDDGFPLIDESANHPDLLGTSATVVSNDYLGKFPDFPKAWNAAREKALADLKQHEDEYYEFAAQVNNTTVELTKKLYPISDIKEQAFTDEGLKLLSGTKDFLVEEKLAKKDFHVEDWVLRAP</sequence>
<protein>
    <submittedName>
        <fullName evidence="2">ABC-type nitrate/sulfonate/bicarbonate transport systems periplasmic components-like protein</fullName>
    </submittedName>
</protein>
<dbReference type="Pfam" id="PF09084">
    <property type="entry name" value="NMT1"/>
    <property type="match status" value="1"/>
</dbReference>
<keyword evidence="3" id="KW-1185">Reference proteome</keyword>
<dbReference type="EMBL" id="AEDD01000003">
    <property type="protein sequence ID" value="EFM11846.1"/>
    <property type="molecule type" value="Genomic_DNA"/>
</dbReference>
<name>E0I730_9BACL</name>
<gene>
    <name evidence="2" type="ORF">PaecuDRAFT_1454</name>
</gene>
<dbReference type="eggNOG" id="COG0715">
    <property type="taxonomic scope" value="Bacteria"/>
</dbReference>
<dbReference type="Gene3D" id="3.40.190.10">
    <property type="entry name" value="Periplasmic binding protein-like II"/>
    <property type="match status" value="2"/>
</dbReference>
<evidence type="ECO:0000313" key="2">
    <source>
        <dbReference type="EMBL" id="EFM11846.1"/>
    </source>
</evidence>
<reference evidence="2 3" key="1">
    <citation type="submission" date="2010-07" db="EMBL/GenBank/DDBJ databases">
        <title>The draft genome of Paenibacillus curdlanolyticus YK9.</title>
        <authorList>
            <consortium name="US DOE Joint Genome Institute (JGI-PGF)"/>
            <person name="Lucas S."/>
            <person name="Copeland A."/>
            <person name="Lapidus A."/>
            <person name="Cheng J.-F."/>
            <person name="Bruce D."/>
            <person name="Goodwin L."/>
            <person name="Pitluck S."/>
            <person name="Land M.L."/>
            <person name="Hauser L."/>
            <person name="Chang Y.-J."/>
            <person name="Jeffries C."/>
            <person name="Anderson I.J."/>
            <person name="Johnson E."/>
            <person name="Loganathan U."/>
            <person name="Mulhopadhyay B."/>
            <person name="Kyrpides N."/>
            <person name="Woyke T.J."/>
        </authorList>
    </citation>
    <scope>NUCLEOTIDE SEQUENCE [LARGE SCALE GENOMIC DNA]</scope>
    <source>
        <strain evidence="2 3">YK9</strain>
    </source>
</reference>
<organism evidence="2 3">
    <name type="scientific">Paenibacillus curdlanolyticus YK9</name>
    <dbReference type="NCBI Taxonomy" id="717606"/>
    <lineage>
        <taxon>Bacteria</taxon>
        <taxon>Bacillati</taxon>
        <taxon>Bacillota</taxon>
        <taxon>Bacilli</taxon>
        <taxon>Bacillales</taxon>
        <taxon>Paenibacillaceae</taxon>
        <taxon>Paenibacillus</taxon>
    </lineage>
</organism>
<dbReference type="PANTHER" id="PTHR30024">
    <property type="entry name" value="ALIPHATIC SULFONATES-BINDING PROTEIN-RELATED"/>
    <property type="match status" value="1"/>
</dbReference>
<proteinExistence type="predicted"/>
<accession>E0I730</accession>
<dbReference type="PROSITE" id="PS51257">
    <property type="entry name" value="PROKAR_LIPOPROTEIN"/>
    <property type="match status" value="1"/>
</dbReference>
<dbReference type="AlphaFoldDB" id="E0I730"/>
<dbReference type="STRING" id="717606.PaecuDRAFT_1454"/>
<dbReference type="RefSeq" id="WP_006037465.1">
    <property type="nucleotide sequence ID" value="NZ_AEDD01000003.1"/>
</dbReference>
<feature type="domain" description="SsuA/THI5-like" evidence="1">
    <location>
        <begin position="111"/>
        <end position="288"/>
    </location>
</feature>
<dbReference type="OrthoDB" id="286202at2"/>
<dbReference type="Proteomes" id="UP000005387">
    <property type="component" value="Unassembled WGS sequence"/>
</dbReference>
<evidence type="ECO:0000313" key="3">
    <source>
        <dbReference type="Proteomes" id="UP000005387"/>
    </source>
</evidence>